<sequence length="55" mass="6127">MIVKTRKVGNSTVLTVPKDFNIKVAKEYKPKLLADGSILFAPKSKKRLGTVRPED</sequence>
<name>A0A0R2AKN3_9LACO</name>
<organism evidence="1 2">
    <name type="scientific">Ligilactobacillus agilis DSM 20509</name>
    <dbReference type="NCBI Taxonomy" id="1423718"/>
    <lineage>
        <taxon>Bacteria</taxon>
        <taxon>Bacillati</taxon>
        <taxon>Bacillota</taxon>
        <taxon>Bacilli</taxon>
        <taxon>Lactobacillales</taxon>
        <taxon>Lactobacillaceae</taxon>
        <taxon>Ligilactobacillus</taxon>
    </lineage>
</organism>
<dbReference type="AlphaFoldDB" id="A0A0R2AKN3"/>
<evidence type="ECO:0000313" key="1">
    <source>
        <dbReference type="EMBL" id="KRM66244.1"/>
    </source>
</evidence>
<keyword evidence="2" id="KW-1185">Reference proteome</keyword>
<dbReference type="PATRIC" id="fig|1423718.3.peg.201"/>
<evidence type="ECO:0008006" key="3">
    <source>
        <dbReference type="Google" id="ProtNLM"/>
    </source>
</evidence>
<dbReference type="OrthoDB" id="71707at2"/>
<comment type="caution">
    <text evidence="1">The sequence shown here is derived from an EMBL/GenBank/DDBJ whole genome shotgun (WGS) entry which is preliminary data.</text>
</comment>
<proteinExistence type="predicted"/>
<gene>
    <name evidence="1" type="ORF">FC14_GL000190</name>
</gene>
<protein>
    <recommendedName>
        <fullName evidence="3">SpoVT-AbrB domain-containing protein</fullName>
    </recommendedName>
</protein>
<accession>A0A0R2AKN3</accession>
<dbReference type="EMBL" id="AYYP01000006">
    <property type="protein sequence ID" value="KRM66244.1"/>
    <property type="molecule type" value="Genomic_DNA"/>
</dbReference>
<evidence type="ECO:0000313" key="2">
    <source>
        <dbReference type="Proteomes" id="UP000051008"/>
    </source>
</evidence>
<dbReference type="RefSeq" id="WP_156655705.1">
    <property type="nucleotide sequence ID" value="NZ_AYYP01000006.1"/>
</dbReference>
<reference evidence="1 2" key="1">
    <citation type="journal article" date="2015" name="Genome Announc.">
        <title>Expanding the biotechnology potential of lactobacilli through comparative genomics of 213 strains and associated genera.</title>
        <authorList>
            <person name="Sun Z."/>
            <person name="Harris H.M."/>
            <person name="McCann A."/>
            <person name="Guo C."/>
            <person name="Argimon S."/>
            <person name="Zhang W."/>
            <person name="Yang X."/>
            <person name="Jeffery I.B."/>
            <person name="Cooney J.C."/>
            <person name="Kagawa T.F."/>
            <person name="Liu W."/>
            <person name="Song Y."/>
            <person name="Salvetti E."/>
            <person name="Wrobel A."/>
            <person name="Rasinkangas P."/>
            <person name="Parkhill J."/>
            <person name="Rea M.C."/>
            <person name="O'Sullivan O."/>
            <person name="Ritari J."/>
            <person name="Douillard F.P."/>
            <person name="Paul Ross R."/>
            <person name="Yang R."/>
            <person name="Briner A.E."/>
            <person name="Felis G.E."/>
            <person name="de Vos W.M."/>
            <person name="Barrangou R."/>
            <person name="Klaenhammer T.R."/>
            <person name="Caufield P.W."/>
            <person name="Cui Y."/>
            <person name="Zhang H."/>
            <person name="O'Toole P.W."/>
        </authorList>
    </citation>
    <scope>NUCLEOTIDE SEQUENCE [LARGE SCALE GENOMIC DNA]</scope>
    <source>
        <strain evidence="1 2">DSM 20509</strain>
    </source>
</reference>
<dbReference type="Proteomes" id="UP000051008">
    <property type="component" value="Unassembled WGS sequence"/>
</dbReference>